<dbReference type="Gene3D" id="1.10.600.10">
    <property type="entry name" value="Farnesyl Diphosphate Synthase"/>
    <property type="match status" value="1"/>
</dbReference>
<dbReference type="SUPFAM" id="SSF48576">
    <property type="entry name" value="Terpenoid synthases"/>
    <property type="match status" value="1"/>
</dbReference>
<comment type="caution">
    <text evidence="1">The sequence shown here is derived from an EMBL/GenBank/DDBJ whole genome shotgun (WGS) entry which is preliminary data.</text>
</comment>
<name>A0A8H6X4P6_9AGAR</name>
<dbReference type="AlphaFoldDB" id="A0A8H6X4P6"/>
<protein>
    <submittedName>
        <fullName evidence="1">Terpene cyclase</fullName>
    </submittedName>
</protein>
<keyword evidence="2" id="KW-1185">Reference proteome</keyword>
<dbReference type="Proteomes" id="UP000623467">
    <property type="component" value="Unassembled WGS sequence"/>
</dbReference>
<dbReference type="InterPro" id="IPR008949">
    <property type="entry name" value="Isoprenoid_synthase_dom_sf"/>
</dbReference>
<gene>
    <name evidence="1" type="ORF">MSAN_02398100</name>
</gene>
<accession>A0A8H6X4P6</accession>
<reference evidence="1" key="1">
    <citation type="submission" date="2020-05" db="EMBL/GenBank/DDBJ databases">
        <title>Mycena genomes resolve the evolution of fungal bioluminescence.</title>
        <authorList>
            <person name="Tsai I.J."/>
        </authorList>
    </citation>
    <scope>NUCLEOTIDE SEQUENCE</scope>
    <source>
        <strain evidence="1">160909Yilan</strain>
    </source>
</reference>
<dbReference type="OrthoDB" id="2861623at2759"/>
<evidence type="ECO:0000313" key="1">
    <source>
        <dbReference type="EMBL" id="KAF7333961.1"/>
    </source>
</evidence>
<dbReference type="Pfam" id="PF19086">
    <property type="entry name" value="Terpene_syn_C_2"/>
    <property type="match status" value="1"/>
</dbReference>
<sequence>MTALVLRLPDIHKRWPFPIVYSRWEDTVSPETLAWLESLSILSAAHLRKYHEPVNFCHLTSMAYAHFADREQFRVACDMLNILFVVDDITDNMSAAEVRQMSVISLEGLRDWETPRPSMEHPVGELHRSFSERFRGVASSYLVDRFITNYELHLKAVVDEADERDRNVAQYQCASTYFLYRTKSRRVFLNDARVVRVERLGNDLLQSAITNVDSQDIVSFNVEQARNAPHNAVIVVMHEWGLSAQDALDFVGRWYCEAAEEFLEAMQDLPPCSVTIRTRVKAYFHAIGTWVTSNYEWGLRTRRYFPADHKPLENGWVVPLLEVDGETQT</sequence>
<organism evidence="1 2">
    <name type="scientific">Mycena sanguinolenta</name>
    <dbReference type="NCBI Taxonomy" id="230812"/>
    <lineage>
        <taxon>Eukaryota</taxon>
        <taxon>Fungi</taxon>
        <taxon>Dikarya</taxon>
        <taxon>Basidiomycota</taxon>
        <taxon>Agaricomycotina</taxon>
        <taxon>Agaricomycetes</taxon>
        <taxon>Agaricomycetidae</taxon>
        <taxon>Agaricales</taxon>
        <taxon>Marasmiineae</taxon>
        <taxon>Mycenaceae</taxon>
        <taxon>Mycena</taxon>
    </lineage>
</organism>
<dbReference type="EMBL" id="JACAZH010000050">
    <property type="protein sequence ID" value="KAF7333961.1"/>
    <property type="molecule type" value="Genomic_DNA"/>
</dbReference>
<proteinExistence type="predicted"/>
<evidence type="ECO:0000313" key="2">
    <source>
        <dbReference type="Proteomes" id="UP000623467"/>
    </source>
</evidence>